<dbReference type="EMBL" id="BMMF01000005">
    <property type="protein sequence ID" value="GGK32863.1"/>
    <property type="molecule type" value="Genomic_DNA"/>
</dbReference>
<evidence type="ECO:0000256" key="6">
    <source>
        <dbReference type="SAM" id="Phobius"/>
    </source>
</evidence>
<feature type="transmembrane region" description="Helical" evidence="6">
    <location>
        <begin position="292"/>
        <end position="316"/>
    </location>
</feature>
<feature type="transmembrane region" description="Helical" evidence="6">
    <location>
        <begin position="98"/>
        <end position="116"/>
    </location>
</feature>
<gene>
    <name evidence="8" type="primary">ctpH</name>
    <name evidence="8" type="ORF">GCM10011322_19500</name>
</gene>
<dbReference type="AlphaFoldDB" id="A0A917Q6U8"/>
<organism evidence="8 9">
    <name type="scientific">Salinarimonas ramus</name>
    <dbReference type="NCBI Taxonomy" id="690164"/>
    <lineage>
        <taxon>Bacteria</taxon>
        <taxon>Pseudomonadati</taxon>
        <taxon>Pseudomonadota</taxon>
        <taxon>Alphaproteobacteria</taxon>
        <taxon>Hyphomicrobiales</taxon>
        <taxon>Salinarimonadaceae</taxon>
        <taxon>Salinarimonas</taxon>
    </lineage>
</organism>
<evidence type="ECO:0000256" key="3">
    <source>
        <dbReference type="ARBA" id="ARBA00022692"/>
    </source>
</evidence>
<dbReference type="RefSeq" id="WP_188912197.1">
    <property type="nucleotide sequence ID" value="NZ_BMMF01000005.1"/>
</dbReference>
<evidence type="ECO:0000313" key="8">
    <source>
        <dbReference type="EMBL" id="GGK32863.1"/>
    </source>
</evidence>
<dbReference type="PANTHER" id="PTHR35007">
    <property type="entry name" value="INTEGRAL MEMBRANE PROTEIN-RELATED"/>
    <property type="match status" value="1"/>
</dbReference>
<evidence type="ECO:0000256" key="1">
    <source>
        <dbReference type="ARBA" id="ARBA00004651"/>
    </source>
</evidence>
<name>A0A917Q6U8_9HYPH</name>
<dbReference type="InterPro" id="IPR018076">
    <property type="entry name" value="T2SS_GspF_dom"/>
</dbReference>
<keyword evidence="3 6" id="KW-0812">Transmembrane</keyword>
<evidence type="ECO:0000256" key="2">
    <source>
        <dbReference type="ARBA" id="ARBA00022475"/>
    </source>
</evidence>
<dbReference type="Pfam" id="PF00482">
    <property type="entry name" value="T2SSF"/>
    <property type="match status" value="1"/>
</dbReference>
<evidence type="ECO:0000313" key="9">
    <source>
        <dbReference type="Proteomes" id="UP000600449"/>
    </source>
</evidence>
<comment type="subcellular location">
    <subcellularLocation>
        <location evidence="1">Cell membrane</location>
        <topology evidence="1">Multi-pass membrane protein</topology>
    </subcellularLocation>
</comment>
<dbReference type="GO" id="GO:0005886">
    <property type="term" value="C:plasma membrane"/>
    <property type="evidence" value="ECO:0007669"/>
    <property type="project" value="UniProtKB-SubCell"/>
</dbReference>
<keyword evidence="9" id="KW-1185">Reference proteome</keyword>
<keyword evidence="2" id="KW-1003">Cell membrane</keyword>
<dbReference type="PANTHER" id="PTHR35007:SF1">
    <property type="entry name" value="PILUS ASSEMBLY PROTEIN"/>
    <property type="match status" value="1"/>
</dbReference>
<feature type="transmembrane region" description="Helical" evidence="6">
    <location>
        <begin position="266"/>
        <end position="286"/>
    </location>
</feature>
<accession>A0A917Q6U8</accession>
<dbReference type="Proteomes" id="UP000600449">
    <property type="component" value="Unassembled WGS sequence"/>
</dbReference>
<keyword evidence="4 6" id="KW-1133">Transmembrane helix</keyword>
<feature type="transmembrane region" description="Helical" evidence="6">
    <location>
        <begin position="122"/>
        <end position="139"/>
    </location>
</feature>
<evidence type="ECO:0000259" key="7">
    <source>
        <dbReference type="Pfam" id="PF00482"/>
    </source>
</evidence>
<feature type="domain" description="Type II secretion system protein GspF" evidence="7">
    <location>
        <begin position="159"/>
        <end position="282"/>
    </location>
</feature>
<protein>
    <submittedName>
        <fullName evidence="8">Pilus assembly protein</fullName>
    </submittedName>
</protein>
<feature type="transmembrane region" description="Helical" evidence="6">
    <location>
        <begin position="6"/>
        <end position="28"/>
    </location>
</feature>
<evidence type="ECO:0000256" key="4">
    <source>
        <dbReference type="ARBA" id="ARBA00022989"/>
    </source>
</evidence>
<reference evidence="8 9" key="1">
    <citation type="journal article" date="2014" name="Int. J. Syst. Evol. Microbiol.">
        <title>Complete genome sequence of Corynebacterium casei LMG S-19264T (=DSM 44701T), isolated from a smear-ripened cheese.</title>
        <authorList>
            <consortium name="US DOE Joint Genome Institute (JGI-PGF)"/>
            <person name="Walter F."/>
            <person name="Albersmeier A."/>
            <person name="Kalinowski J."/>
            <person name="Ruckert C."/>
        </authorList>
    </citation>
    <scope>NUCLEOTIDE SEQUENCE [LARGE SCALE GENOMIC DNA]</scope>
    <source>
        <strain evidence="8 9">CGMCC 1.9161</strain>
    </source>
</reference>
<proteinExistence type="predicted"/>
<comment type="caution">
    <text evidence="8">The sequence shown here is derived from an EMBL/GenBank/DDBJ whole genome shotgun (WGS) entry which is preliminary data.</text>
</comment>
<evidence type="ECO:0000256" key="5">
    <source>
        <dbReference type="ARBA" id="ARBA00023136"/>
    </source>
</evidence>
<dbReference type="Gene3D" id="1.20.81.30">
    <property type="entry name" value="Type II secretion system (T2SS), domain F"/>
    <property type="match status" value="1"/>
</dbReference>
<sequence length="325" mass="35140">MDLTTLAVAALATASVGGVAWVFLYPILSGERRAEKRQQNLVTRSPEARLERVNTANRRDQIAQSLKELEARGLGKPQKLTLEQRLAQAGLDWTPSRFWLASAGAGVVVAILALVFSGSLVVALLAAFAGAFGLPRWVLGHLSRRRIAGFVAELPNAIDIIVRGIRSGLPLGDCLREIAFNAREPLRTEFRLVMESQAIGVPLSDAVQKLAHRIAVPEANFFAIVIGIQSKAGGNLSEALGNLSRVLRERKKMGDKVKAMSMEAKTSAAIIGALPFGVALITYFTSPDYISLLWTTLIGNIVLGVCAVWMTIGVLVMRKMINFDV</sequence>
<keyword evidence="5 6" id="KW-0472">Membrane</keyword>
<dbReference type="InterPro" id="IPR042094">
    <property type="entry name" value="T2SS_GspF_sf"/>
</dbReference>